<dbReference type="Gene3D" id="2.40.50.320">
    <property type="entry name" value="Copper binding periplasmic protein CusF"/>
    <property type="match status" value="1"/>
</dbReference>
<dbReference type="Pfam" id="PF11604">
    <property type="entry name" value="CusF_Ec"/>
    <property type="match status" value="1"/>
</dbReference>
<accession>A0A246JCL1</accession>
<protein>
    <recommendedName>
        <fullName evidence="4">Copper-binding protein</fullName>
    </recommendedName>
</protein>
<organism evidence="2 3">
    <name type="scientific">Roseateles aquatilis</name>
    <dbReference type="NCBI Taxonomy" id="431061"/>
    <lineage>
        <taxon>Bacteria</taxon>
        <taxon>Pseudomonadati</taxon>
        <taxon>Pseudomonadota</taxon>
        <taxon>Betaproteobacteria</taxon>
        <taxon>Burkholderiales</taxon>
        <taxon>Sphaerotilaceae</taxon>
        <taxon>Roseateles</taxon>
    </lineage>
</organism>
<feature type="compositionally biased region" description="Basic and acidic residues" evidence="1">
    <location>
        <begin position="1"/>
        <end position="11"/>
    </location>
</feature>
<name>A0A246JCL1_9BURK</name>
<feature type="region of interest" description="Disordered" evidence="1">
    <location>
        <begin position="1"/>
        <end position="24"/>
    </location>
</feature>
<sequence length="174" mass="18912">MRSTRSGDHVPVHARRPPLSHHLPRSLPLHLPHLTRNLLTMNRNTTSALFSRSLLSVAFAAAWLAAAPAQAQGHMHHNAEPASAAASDGAAPSSQDWIAAEVRRVDGAQGRLTLKHGDIRHLDMPGMTMPFRLKPGLLSAEQLAALKVGDKVEVRVESQQGRPVIIELRPMPAR</sequence>
<dbReference type="AlphaFoldDB" id="A0A246JCL1"/>
<evidence type="ECO:0000313" key="2">
    <source>
        <dbReference type="EMBL" id="OWQ90237.1"/>
    </source>
</evidence>
<comment type="caution">
    <text evidence="2">The sequence shown here is derived from an EMBL/GenBank/DDBJ whole genome shotgun (WGS) entry which is preliminary data.</text>
</comment>
<evidence type="ECO:0000313" key="3">
    <source>
        <dbReference type="Proteomes" id="UP000197468"/>
    </source>
</evidence>
<dbReference type="InterPro" id="IPR042230">
    <property type="entry name" value="CusF_sf"/>
</dbReference>
<evidence type="ECO:0008006" key="4">
    <source>
        <dbReference type="Google" id="ProtNLM"/>
    </source>
</evidence>
<dbReference type="EMBL" id="NIOF01000005">
    <property type="protein sequence ID" value="OWQ90237.1"/>
    <property type="molecule type" value="Genomic_DNA"/>
</dbReference>
<proteinExistence type="predicted"/>
<reference evidence="2 3" key="1">
    <citation type="journal article" date="2008" name="Int. J. Syst. Evol. Microbiol.">
        <title>Description of Roseateles aquatilis sp. nov. and Roseateles terrae sp. nov., in the class Betaproteobacteria, and emended description of the genus Roseateles.</title>
        <authorList>
            <person name="Gomila M."/>
            <person name="Bowien B."/>
            <person name="Falsen E."/>
            <person name="Moore E.R."/>
            <person name="Lalucat J."/>
        </authorList>
    </citation>
    <scope>NUCLEOTIDE SEQUENCE [LARGE SCALE GENOMIC DNA]</scope>
    <source>
        <strain evidence="2 3">CCUG 48205</strain>
    </source>
</reference>
<feature type="compositionally biased region" description="Basic residues" evidence="1">
    <location>
        <begin position="12"/>
        <end position="24"/>
    </location>
</feature>
<evidence type="ECO:0000256" key="1">
    <source>
        <dbReference type="SAM" id="MobiDB-lite"/>
    </source>
</evidence>
<gene>
    <name evidence="2" type="ORF">CDN99_12730</name>
</gene>
<dbReference type="InterPro" id="IPR021647">
    <property type="entry name" value="CusF_Ec"/>
</dbReference>
<keyword evidence="3" id="KW-1185">Reference proteome</keyword>
<dbReference type="Proteomes" id="UP000197468">
    <property type="component" value="Unassembled WGS sequence"/>
</dbReference>